<dbReference type="FunFam" id="1.20.1070.10:FF:000231">
    <property type="entry name" value="Allatostatin C receptor 1"/>
    <property type="match status" value="1"/>
</dbReference>
<dbReference type="SMART" id="SM01381">
    <property type="entry name" value="7TM_GPCR_Srsx"/>
    <property type="match status" value="1"/>
</dbReference>
<keyword evidence="15" id="KW-0732">Signal</keyword>
<evidence type="ECO:0000256" key="8">
    <source>
        <dbReference type="ARBA" id="ARBA00023157"/>
    </source>
</evidence>
<evidence type="ECO:0000313" key="19">
    <source>
        <dbReference type="RefSeq" id="XP_019890849.1"/>
    </source>
</evidence>
<dbReference type="GO" id="GO:0043005">
    <property type="term" value="C:neuron projection"/>
    <property type="evidence" value="ECO:0007669"/>
    <property type="project" value="TreeGrafter"/>
</dbReference>
<dbReference type="GO" id="GO:0042277">
    <property type="term" value="F:peptide binding"/>
    <property type="evidence" value="ECO:0007669"/>
    <property type="project" value="TreeGrafter"/>
</dbReference>
<feature type="transmembrane region" description="Helical" evidence="14">
    <location>
        <begin position="400"/>
        <end position="423"/>
    </location>
</feature>
<dbReference type="KEGG" id="mde:101887388"/>
<comment type="subcellular location">
    <subcellularLocation>
        <location evidence="1">Cell membrane</location>
        <topology evidence="1">Multi-pass membrane protein</topology>
    </subcellularLocation>
</comment>
<keyword evidence="6 12" id="KW-0297">G-protein coupled receptor</keyword>
<proteinExistence type="inferred from homology"/>
<dbReference type="PANTHER" id="PTHR24229:SF40">
    <property type="entry name" value="ALLATOSTATIN C RECEPTOR 1-RELATED"/>
    <property type="match status" value="1"/>
</dbReference>
<dbReference type="PANTHER" id="PTHR24229">
    <property type="entry name" value="NEUROPEPTIDES RECEPTOR"/>
    <property type="match status" value="1"/>
</dbReference>
<feature type="transmembrane region" description="Helical" evidence="14">
    <location>
        <begin position="360"/>
        <end position="380"/>
    </location>
</feature>
<dbReference type="InterPro" id="IPR000276">
    <property type="entry name" value="GPCR_Rhodpsn"/>
</dbReference>
<feature type="region of interest" description="Disordered" evidence="13">
    <location>
        <begin position="23"/>
        <end position="68"/>
    </location>
</feature>
<keyword evidence="3" id="KW-1003">Cell membrane</keyword>
<evidence type="ECO:0000256" key="13">
    <source>
        <dbReference type="SAM" id="MobiDB-lite"/>
    </source>
</evidence>
<evidence type="ECO:0000256" key="11">
    <source>
        <dbReference type="ARBA" id="ARBA00023224"/>
    </source>
</evidence>
<feature type="transmembrane region" description="Helical" evidence="14">
    <location>
        <begin position="263"/>
        <end position="287"/>
    </location>
</feature>
<keyword evidence="4 12" id="KW-0812">Transmembrane</keyword>
<evidence type="ECO:0000256" key="14">
    <source>
        <dbReference type="SAM" id="Phobius"/>
    </source>
</evidence>
<feature type="signal peptide" evidence="15">
    <location>
        <begin position="1"/>
        <end position="19"/>
    </location>
</feature>
<sequence length="572" mass="63719">MNLYLSILLMSLLPHLSLQQQQQELKDEQQGLTNDNSPPSLMLPQKRTGLDQRPTNNRNDNKDTNDITKWSDVANMAGDSDSNQAQASNLEKHLKPTLQLYEWDQNEWMRRYNASFIAAMNSFNLSNTNDSLDYGDDDSCGSPQNAVIKLITMILYSLVCIVGLFGNTLVIYVVLRFSKMQTVTNIYILNLAIADECFLIGIPFLLYTMHNNSWQFGEYACKAYMVSTSITQFTSSIFLLIMSADRYIAVCHPISSPRYRTPTVSKIVSGIAWLTSALLMLPVILFANTVTNGKHTSCNIKWPEAQNTQSGTTFILYSLALGFATPLTFILGFYCLVIRKLHTVGPKHKSKEKKRSHRKVTKLVLTVITVYILCWLPYWISQVALITSTPGKCVSRLEITIFLLASCLVYSNSAMNPILYAFLSDNFKKSFMKACTCAARKDVNAQLQLENSMFPRFSKSKNAEKLLAPNKAKQRASFRQRAGMNSTTATTTTGHTNVTTLEANSSVVPCQQQLANNNFLAPPKLGSSCNSQNSNLLMPGPSSVCTENSNLDNLSECSEGAVDKPPVLHTDL</sequence>
<organism evidence="17">
    <name type="scientific">Musca domestica</name>
    <name type="common">House fly</name>
    <dbReference type="NCBI Taxonomy" id="7370"/>
    <lineage>
        <taxon>Eukaryota</taxon>
        <taxon>Metazoa</taxon>
        <taxon>Ecdysozoa</taxon>
        <taxon>Arthropoda</taxon>
        <taxon>Hexapoda</taxon>
        <taxon>Insecta</taxon>
        <taxon>Pterygota</taxon>
        <taxon>Neoptera</taxon>
        <taxon>Endopterygota</taxon>
        <taxon>Diptera</taxon>
        <taxon>Brachycera</taxon>
        <taxon>Muscomorpha</taxon>
        <taxon>Muscoidea</taxon>
        <taxon>Muscidae</taxon>
        <taxon>Musca</taxon>
    </lineage>
</organism>
<accession>A0A1I8MQS0</accession>
<dbReference type="eggNOG" id="KOG3656">
    <property type="taxonomic scope" value="Eukaryota"/>
</dbReference>
<dbReference type="AlphaFoldDB" id="A0A1I8MQS0"/>
<evidence type="ECO:0000313" key="18">
    <source>
        <dbReference type="Proteomes" id="UP001652621"/>
    </source>
</evidence>
<keyword evidence="9 12" id="KW-0675">Receptor</keyword>
<dbReference type="PROSITE" id="PS00237">
    <property type="entry name" value="G_PROTEIN_RECEP_F1_1"/>
    <property type="match status" value="1"/>
</dbReference>
<keyword evidence="11 12" id="KW-0807">Transducer</keyword>
<evidence type="ECO:0000313" key="17">
    <source>
        <dbReference type="EnsemblMetazoa" id="MDOA007493-PA"/>
    </source>
</evidence>
<dbReference type="SUPFAM" id="SSF81321">
    <property type="entry name" value="Family A G protein-coupled receptor-like"/>
    <property type="match status" value="1"/>
</dbReference>
<feature type="transmembrane region" description="Helical" evidence="14">
    <location>
        <begin position="187"/>
        <end position="207"/>
    </location>
</feature>
<dbReference type="Pfam" id="PF00001">
    <property type="entry name" value="7tm_1"/>
    <property type="match status" value="1"/>
</dbReference>
<comment type="similarity">
    <text evidence="2 12">Belongs to the G-protein coupled receptor 1 family.</text>
</comment>
<dbReference type="Proteomes" id="UP001652621">
    <property type="component" value="Unplaced"/>
</dbReference>
<feature type="transmembrane region" description="Helical" evidence="14">
    <location>
        <begin position="153"/>
        <end position="175"/>
    </location>
</feature>
<dbReference type="CDD" id="cd15094">
    <property type="entry name" value="7tmA_AstC_insect"/>
    <property type="match status" value="1"/>
</dbReference>
<evidence type="ECO:0000256" key="2">
    <source>
        <dbReference type="ARBA" id="ARBA00010663"/>
    </source>
</evidence>
<evidence type="ECO:0000256" key="15">
    <source>
        <dbReference type="SAM" id="SignalP"/>
    </source>
</evidence>
<feature type="chain" id="PRO_5044560698" evidence="15">
    <location>
        <begin position="20"/>
        <end position="572"/>
    </location>
</feature>
<feature type="domain" description="G-protein coupled receptors family 1 profile" evidence="16">
    <location>
        <begin position="166"/>
        <end position="420"/>
    </location>
</feature>
<evidence type="ECO:0000256" key="4">
    <source>
        <dbReference type="ARBA" id="ARBA00022692"/>
    </source>
</evidence>
<reference evidence="19" key="2">
    <citation type="submission" date="2025-04" db="UniProtKB">
        <authorList>
            <consortium name="RefSeq"/>
        </authorList>
    </citation>
    <scope>IDENTIFICATION</scope>
    <source>
        <strain evidence="19">Aabys</strain>
    </source>
</reference>
<dbReference type="VEuPathDB" id="VectorBase:MDOA007493"/>
<keyword evidence="8" id="KW-1015">Disulfide bond</keyword>
<dbReference type="OrthoDB" id="6076970at2759"/>
<dbReference type="GeneID" id="101887388"/>
<dbReference type="GO" id="GO:0004994">
    <property type="term" value="F:somatostatin receptor activity"/>
    <property type="evidence" value="ECO:0007669"/>
    <property type="project" value="InterPro"/>
</dbReference>
<evidence type="ECO:0000256" key="6">
    <source>
        <dbReference type="ARBA" id="ARBA00023040"/>
    </source>
</evidence>
<keyword evidence="5 14" id="KW-1133">Transmembrane helix</keyword>
<feature type="transmembrane region" description="Helical" evidence="14">
    <location>
        <begin position="314"/>
        <end position="339"/>
    </location>
</feature>
<feature type="transmembrane region" description="Helical" evidence="14">
    <location>
        <begin position="223"/>
        <end position="242"/>
    </location>
</feature>
<evidence type="ECO:0000256" key="9">
    <source>
        <dbReference type="ARBA" id="ARBA00023170"/>
    </source>
</evidence>
<reference evidence="17" key="1">
    <citation type="submission" date="2020-05" db="UniProtKB">
        <authorList>
            <consortium name="EnsemblMetazoa"/>
        </authorList>
    </citation>
    <scope>IDENTIFICATION</scope>
    <source>
        <strain evidence="17">Aabys</strain>
    </source>
</reference>
<dbReference type="PROSITE" id="PS50262">
    <property type="entry name" value="G_PROTEIN_RECEP_F1_2"/>
    <property type="match status" value="1"/>
</dbReference>
<keyword evidence="10" id="KW-0325">Glycoprotein</keyword>
<evidence type="ECO:0000256" key="10">
    <source>
        <dbReference type="ARBA" id="ARBA00023180"/>
    </source>
</evidence>
<keyword evidence="7 14" id="KW-0472">Membrane</keyword>
<protein>
    <submittedName>
        <fullName evidence="19">Somatostatin receptor type 5</fullName>
    </submittedName>
</protein>
<keyword evidence="18" id="KW-1185">Reference proteome</keyword>
<name>A0A1I8MQS0_MUSDO</name>
<dbReference type="Gene3D" id="1.20.1070.10">
    <property type="entry name" value="Rhodopsin 7-helix transmembrane proteins"/>
    <property type="match status" value="1"/>
</dbReference>
<dbReference type="EnsemblMetazoa" id="MDOA007493-RA">
    <property type="protein sequence ID" value="MDOA007493-PA"/>
    <property type="gene ID" value="MDOA007493"/>
</dbReference>
<dbReference type="PRINTS" id="PR00246">
    <property type="entry name" value="SOMATOSTATNR"/>
</dbReference>
<dbReference type="PRINTS" id="PR00237">
    <property type="entry name" value="GPCRRHODOPSN"/>
</dbReference>
<evidence type="ECO:0000256" key="12">
    <source>
        <dbReference type="RuleBase" id="RU000688"/>
    </source>
</evidence>
<evidence type="ECO:0000259" key="16">
    <source>
        <dbReference type="PROSITE" id="PS50262"/>
    </source>
</evidence>
<gene>
    <name evidence="17" type="primary">101887388</name>
    <name evidence="19" type="synonym">LOC101887388</name>
</gene>
<evidence type="ECO:0000256" key="3">
    <source>
        <dbReference type="ARBA" id="ARBA00022475"/>
    </source>
</evidence>
<evidence type="ECO:0000256" key="1">
    <source>
        <dbReference type="ARBA" id="ARBA00004651"/>
    </source>
</evidence>
<dbReference type="GO" id="GO:0005886">
    <property type="term" value="C:plasma membrane"/>
    <property type="evidence" value="ECO:0007669"/>
    <property type="project" value="UniProtKB-SubCell"/>
</dbReference>
<evidence type="ECO:0000256" key="7">
    <source>
        <dbReference type="ARBA" id="ARBA00023136"/>
    </source>
</evidence>
<dbReference type="InterPro" id="IPR000586">
    <property type="entry name" value="Somatstn_rcpt"/>
</dbReference>
<dbReference type="VEuPathDB" id="VectorBase:MDOMA2_003803"/>
<dbReference type="InterPro" id="IPR017452">
    <property type="entry name" value="GPCR_Rhodpsn_7TM"/>
</dbReference>
<evidence type="ECO:0000256" key="5">
    <source>
        <dbReference type="ARBA" id="ARBA00022989"/>
    </source>
</evidence>
<dbReference type="RefSeq" id="XP_019890849.1">
    <property type="nucleotide sequence ID" value="XM_020035290.1"/>
</dbReference>
<dbReference type="STRING" id="7370.A0A1I8MQS0"/>